<organism evidence="2 3">
    <name type="scientific">Oceanococcus atlanticus</name>
    <dbReference type="NCBI Taxonomy" id="1317117"/>
    <lineage>
        <taxon>Bacteria</taxon>
        <taxon>Pseudomonadati</taxon>
        <taxon>Pseudomonadota</taxon>
        <taxon>Gammaproteobacteria</taxon>
        <taxon>Chromatiales</taxon>
        <taxon>Oceanococcaceae</taxon>
        <taxon>Oceanococcus</taxon>
    </lineage>
</organism>
<dbReference type="EMBL" id="AQQV01000003">
    <property type="protein sequence ID" value="ORE86392.1"/>
    <property type="molecule type" value="Genomic_DNA"/>
</dbReference>
<feature type="transmembrane region" description="Helical" evidence="1">
    <location>
        <begin position="30"/>
        <end position="53"/>
    </location>
</feature>
<dbReference type="InterPro" id="IPR021344">
    <property type="entry name" value="DUF2970"/>
</dbReference>
<dbReference type="Proteomes" id="UP000192342">
    <property type="component" value="Unassembled WGS sequence"/>
</dbReference>
<gene>
    <name evidence="2" type="ORF">ATO7_13883</name>
</gene>
<dbReference type="Pfam" id="PF11174">
    <property type="entry name" value="DUF2970"/>
    <property type="match status" value="1"/>
</dbReference>
<name>A0A1Y1SCN5_9GAMM</name>
<keyword evidence="1" id="KW-0472">Membrane</keyword>
<dbReference type="AlphaFoldDB" id="A0A1Y1SCN5"/>
<evidence type="ECO:0000313" key="3">
    <source>
        <dbReference type="Proteomes" id="UP000192342"/>
    </source>
</evidence>
<keyword evidence="1" id="KW-1133">Transmembrane helix</keyword>
<reference evidence="2 3" key="1">
    <citation type="submission" date="2013-04" db="EMBL/GenBank/DDBJ databases">
        <title>Oceanococcus atlanticus 22II-S10r2 Genome Sequencing.</title>
        <authorList>
            <person name="Lai Q."/>
            <person name="Li G."/>
            <person name="Shao Z."/>
        </authorList>
    </citation>
    <scope>NUCLEOTIDE SEQUENCE [LARGE SCALE GENOMIC DNA]</scope>
    <source>
        <strain evidence="2 3">22II-S10r2</strain>
    </source>
</reference>
<evidence type="ECO:0008006" key="4">
    <source>
        <dbReference type="Google" id="ProtNLM"/>
    </source>
</evidence>
<comment type="caution">
    <text evidence="2">The sequence shown here is derived from an EMBL/GenBank/DDBJ whole genome shotgun (WGS) entry which is preliminary data.</text>
</comment>
<proteinExistence type="predicted"/>
<keyword evidence="3" id="KW-1185">Reference proteome</keyword>
<sequence>MTRSVAAAFFGVQSSRQRKRDFTHGNPLHYLIVGLLMTLLVSGLFWAAVKLALRYAA</sequence>
<evidence type="ECO:0000256" key="1">
    <source>
        <dbReference type="SAM" id="Phobius"/>
    </source>
</evidence>
<accession>A0A1Y1SCN5</accession>
<protein>
    <recommendedName>
        <fullName evidence="4">DUF2970 domain-containing protein</fullName>
    </recommendedName>
</protein>
<keyword evidence="1" id="KW-0812">Transmembrane</keyword>
<evidence type="ECO:0000313" key="2">
    <source>
        <dbReference type="EMBL" id="ORE86392.1"/>
    </source>
</evidence>